<dbReference type="InterPro" id="IPR043502">
    <property type="entry name" value="DNA/RNA_pol_sf"/>
</dbReference>
<feature type="domain" description="Integrase catalytic" evidence="8">
    <location>
        <begin position="1305"/>
        <end position="1473"/>
    </location>
</feature>
<feature type="compositionally biased region" description="Polar residues" evidence="7">
    <location>
        <begin position="51"/>
        <end position="62"/>
    </location>
</feature>
<feature type="compositionally biased region" description="Pro residues" evidence="7">
    <location>
        <begin position="360"/>
        <end position="369"/>
    </location>
</feature>
<feature type="compositionally biased region" description="Gly residues" evidence="7">
    <location>
        <begin position="1517"/>
        <end position="1533"/>
    </location>
</feature>
<keyword evidence="10" id="KW-1185">Reference proteome</keyword>
<evidence type="ECO:0000259" key="8">
    <source>
        <dbReference type="PROSITE" id="PS50994"/>
    </source>
</evidence>
<feature type="region of interest" description="Disordered" evidence="7">
    <location>
        <begin position="321"/>
        <end position="373"/>
    </location>
</feature>
<feature type="region of interest" description="Disordered" evidence="7">
    <location>
        <begin position="99"/>
        <end position="135"/>
    </location>
</feature>
<feature type="region of interest" description="Disordered" evidence="7">
    <location>
        <begin position="1"/>
        <end position="62"/>
    </location>
</feature>
<dbReference type="Proteomes" id="UP001054252">
    <property type="component" value="Unassembled WGS sequence"/>
</dbReference>
<dbReference type="Pfam" id="PF00665">
    <property type="entry name" value="rve"/>
    <property type="match status" value="1"/>
</dbReference>
<keyword evidence="6" id="KW-0695">RNA-directed DNA polymerase</keyword>
<dbReference type="GO" id="GO:0016787">
    <property type="term" value="F:hydrolase activity"/>
    <property type="evidence" value="ECO:0007669"/>
    <property type="project" value="UniProtKB-KW"/>
</dbReference>
<evidence type="ECO:0000256" key="3">
    <source>
        <dbReference type="ARBA" id="ARBA00022722"/>
    </source>
</evidence>
<evidence type="ECO:0000256" key="2">
    <source>
        <dbReference type="ARBA" id="ARBA00022695"/>
    </source>
</evidence>
<keyword evidence="3" id="KW-0540">Nuclease</keyword>
<dbReference type="InterPro" id="IPR001584">
    <property type="entry name" value="Integrase_cat-core"/>
</dbReference>
<dbReference type="PANTHER" id="PTHR48475:SF2">
    <property type="entry name" value="RIBONUCLEASE H"/>
    <property type="match status" value="1"/>
</dbReference>
<dbReference type="GO" id="GO:0004519">
    <property type="term" value="F:endonuclease activity"/>
    <property type="evidence" value="ECO:0007669"/>
    <property type="project" value="UniProtKB-KW"/>
</dbReference>
<dbReference type="Gene3D" id="3.10.10.10">
    <property type="entry name" value="HIV Type 1 Reverse Transcriptase, subunit A, domain 1"/>
    <property type="match status" value="1"/>
</dbReference>
<dbReference type="SUPFAM" id="SSF56672">
    <property type="entry name" value="DNA/RNA polymerases"/>
    <property type="match status" value="1"/>
</dbReference>
<name>A0AAV5LXR8_9ROSI</name>
<dbReference type="PANTHER" id="PTHR48475">
    <property type="entry name" value="RIBONUCLEASE H"/>
    <property type="match status" value="1"/>
</dbReference>
<accession>A0AAV5LXR8</accession>
<dbReference type="Gene3D" id="3.30.420.10">
    <property type="entry name" value="Ribonuclease H-like superfamily/Ribonuclease H"/>
    <property type="match status" value="4"/>
</dbReference>
<dbReference type="PROSITE" id="PS50994">
    <property type="entry name" value="INTEGRASE"/>
    <property type="match status" value="1"/>
</dbReference>
<dbReference type="Pfam" id="PF03732">
    <property type="entry name" value="Retrotrans_gag"/>
    <property type="match status" value="1"/>
</dbReference>
<dbReference type="Pfam" id="PF00078">
    <property type="entry name" value="RVT_1"/>
    <property type="match status" value="1"/>
</dbReference>
<dbReference type="EMBL" id="BPVZ01000148">
    <property type="protein sequence ID" value="GKV41217.1"/>
    <property type="molecule type" value="Genomic_DNA"/>
</dbReference>
<feature type="compositionally biased region" description="Basic and acidic residues" evidence="7">
    <location>
        <begin position="325"/>
        <end position="335"/>
    </location>
</feature>
<dbReference type="CDD" id="cd01647">
    <property type="entry name" value="RT_LTR"/>
    <property type="match status" value="1"/>
</dbReference>
<dbReference type="InterPro" id="IPR000477">
    <property type="entry name" value="RT_dom"/>
</dbReference>
<dbReference type="GO" id="GO:0003964">
    <property type="term" value="F:RNA-directed DNA polymerase activity"/>
    <property type="evidence" value="ECO:0007669"/>
    <property type="project" value="UniProtKB-KW"/>
</dbReference>
<evidence type="ECO:0000256" key="6">
    <source>
        <dbReference type="ARBA" id="ARBA00022918"/>
    </source>
</evidence>
<dbReference type="GO" id="GO:0015074">
    <property type="term" value="P:DNA integration"/>
    <property type="evidence" value="ECO:0007669"/>
    <property type="project" value="InterPro"/>
</dbReference>
<keyword evidence="2" id="KW-0548">Nucleotidyltransferase</keyword>
<keyword evidence="4" id="KW-0255">Endonuclease</keyword>
<dbReference type="InterPro" id="IPR043128">
    <property type="entry name" value="Rev_trsase/Diguanyl_cyclase"/>
</dbReference>
<sequence length="1997" mass="223860">MVKTRSARGGNSSQPLGRGQAPSNLPPHPPPPIPNTSPHVHHTEGGDENQPHNSISNSASTANQDAVATQLAAMQQQFGVFQLVLAQLLARNNPGDPLINLLNPAPQPPTPPQNPDPVQHAPARGVPPPHPAADSVPHPLNTNIILEPYPTGFRIPQLETYDGTKDPDDHLDAFYSCMQAQNASDALMCKIFPSTLRGNARTWYYSLPPRSINSYTELASAFATKFSSRRLIRKTTSELMRVKQRDGESLKNFMSRFNDALLEVNSFDQAVGITAVISGLSHERFRDSLLKHPATTFSEVNDRSLKFITAEEYALSQNITPVKNQHPDWRDENPNRKRMKTPQNRGPMSTSTLRLGRPNSAPPQQPASKPPVNWTLFNLPRSQIFMQIKNKMDLRRPGPMRAVAATRDHTRYCDFHQDHGHTTEQCNSLRSELESLAQKGMLNEYIQRAEQPRFVREQGPQHQAIRNPPNRQGVGYQRAPTPLPPPARVIHMITGGLEAGGLSSKQRKLYVREVKHQNRTQKRKFDDAEWKNQPITFTSADLETIVTPHNDPLVTSITINNCEVQRVLVDTGSAPDIMYFHCFESLGLDPALLQRYDGPIYGFNNQPVPVEGVLTMNVAFGSGRTVVSQSHLCMKFPTPTGIATLRGNQEVARHCYITSVTQPQKGKTQIPEVDPKWIPDDRQVMGVEIVDNRPEDETRAASVEDVEEVQIDDKDPSRKTQIGTKLNPEERAELIAFLRANKDVFAWTSADMPRIPTSVFQHKLSTNPLKKPVAQKRRLFGGERLQVIKEEIEKLLQAGFVKRVDYCEWVANPVLVKKANGKWRMCIDYTNLNDACPKDCYPMPNIDKLVGAASGNERLSLLDAYSGYHQVSMAPEDEEKTSFYAGDEIYCYVMMPFGLKYVGATYQKMVTIVFRAQIGWNLEVYVDDIVVKSLKADDHLTDLEETFNNLRQNRMRLNPAKCIFGVESGKFLGFMVSRRGIEVNPEKIKAIAEMEPSKLVKDIQRLTGRVAALHQFISKSADKCLPFFKIMSVLHGAELRYPIAEKAALAVVTSARKLRPYFQSHPIIILTDQPLRQILQKPECFGRLIKWAVELGEFEITFQQRSAIRAQALADFIVECTPGNSIPTPEPNDWTLYVDGASSSKALVAELKCKFQKFCLSKIPRTENEQADSLSKFASDSSSHSRSVFVEVLDEPSFMKPRVMKISTDPSTPSWTDPILSFLRDGIVPKDRQEAMKLRRKASRYALVDGVFYKRSFSLPLLRCLNPYEAEYALREVHEGVCGSHVGARTLAHKVLRQEELTTLVAPWPFAQWGFDLLGPFVKGVGGVTHLIIGVDYFTKWVEARPLSSLTSKKVEDFVFSSIICRYGIPNQIVADNGTQFNCTSFRDFYSSYGIKLQFTSVYHPESNGMVESVNKCILEGIKPRLEQHKAKWADELNNVLWAYRTTSRTATEEARLRTLVSKQKIANFYNRRVQPRTFNVGDLVLRKAGLTGFETRFGKLAPNWEGPYTVAEVPHPGGGCSSTGRGGRGGSSPAGRTGTSASGEGTKCNCTKPVVLLHSVSALRVDLQSPEIDLGVDTPMLNYFGIGKLSPARYSGSVVRMSIVTAVQSSEQEVLDVTLYSGCKGITVLVVNQINSICEVVDPVMIKYVALVAELKCKFQKFCLSKIPRTENEQADSLSKFASESSSHSRSVFVEVLDEPSFMKPRVMEISTDPGTPSWTDPILSFLRDGIVPEDRQEAMKLRRKASRYALVDGVLYKRSFSLPLLRCLNPYEAEYALREVHEGVCGSHVGAQTLAHKVLRQEELTTLVAPWPFAQWGLDLLGPFVKGVGGVTHLIVGVDYFTKWVEARPLSSFTSKKFTSVYHPESNGMVESVNKCILEGIKPRLEQHKAKWADELNNVLWAYRTTGRTATFYKQKIANFYNRRVRPRTFNVGDLVLRKAGLTGFETRFGKLAPNWEGPYTVAEVPHPGAYILRDTEGKRVPRVWNVNNLKKFYL</sequence>
<dbReference type="FunFam" id="3.30.420.10:FF:000032">
    <property type="entry name" value="Retrovirus-related Pol polyprotein from transposon 297-like Protein"/>
    <property type="match status" value="1"/>
</dbReference>
<dbReference type="GO" id="GO:0003676">
    <property type="term" value="F:nucleic acid binding"/>
    <property type="evidence" value="ECO:0007669"/>
    <property type="project" value="InterPro"/>
</dbReference>
<evidence type="ECO:0000256" key="4">
    <source>
        <dbReference type="ARBA" id="ARBA00022759"/>
    </source>
</evidence>
<feature type="compositionally biased region" description="Low complexity" evidence="7">
    <location>
        <begin position="1534"/>
        <end position="1544"/>
    </location>
</feature>
<feature type="compositionally biased region" description="Polar residues" evidence="7">
    <location>
        <begin position="341"/>
        <end position="353"/>
    </location>
</feature>
<keyword evidence="1" id="KW-0808">Transferase</keyword>
<feature type="compositionally biased region" description="Pro residues" evidence="7">
    <location>
        <begin position="24"/>
        <end position="35"/>
    </location>
</feature>
<dbReference type="InterPro" id="IPR012337">
    <property type="entry name" value="RNaseH-like_sf"/>
</dbReference>
<evidence type="ECO:0000256" key="1">
    <source>
        <dbReference type="ARBA" id="ARBA00022679"/>
    </source>
</evidence>
<dbReference type="Gene3D" id="3.30.70.270">
    <property type="match status" value="1"/>
</dbReference>
<feature type="region of interest" description="Disordered" evidence="7">
    <location>
        <begin position="1516"/>
        <end position="1545"/>
    </location>
</feature>
<dbReference type="InterPro" id="IPR041373">
    <property type="entry name" value="RT_RNaseH"/>
</dbReference>
<organism evidence="9 10">
    <name type="scientific">Rubroshorea leprosula</name>
    <dbReference type="NCBI Taxonomy" id="152421"/>
    <lineage>
        <taxon>Eukaryota</taxon>
        <taxon>Viridiplantae</taxon>
        <taxon>Streptophyta</taxon>
        <taxon>Embryophyta</taxon>
        <taxon>Tracheophyta</taxon>
        <taxon>Spermatophyta</taxon>
        <taxon>Magnoliopsida</taxon>
        <taxon>eudicotyledons</taxon>
        <taxon>Gunneridae</taxon>
        <taxon>Pentapetalae</taxon>
        <taxon>rosids</taxon>
        <taxon>malvids</taxon>
        <taxon>Malvales</taxon>
        <taxon>Dipterocarpaceae</taxon>
        <taxon>Rubroshorea</taxon>
    </lineage>
</organism>
<proteinExistence type="predicted"/>
<evidence type="ECO:0000256" key="7">
    <source>
        <dbReference type="SAM" id="MobiDB-lite"/>
    </source>
</evidence>
<dbReference type="InterPro" id="IPR036397">
    <property type="entry name" value="RNaseH_sf"/>
</dbReference>
<evidence type="ECO:0000256" key="5">
    <source>
        <dbReference type="ARBA" id="ARBA00022801"/>
    </source>
</evidence>
<dbReference type="Pfam" id="PF17917">
    <property type="entry name" value="RT_RNaseH"/>
    <property type="match status" value="1"/>
</dbReference>
<protein>
    <recommendedName>
        <fullName evidence="8">Integrase catalytic domain-containing protein</fullName>
    </recommendedName>
</protein>
<gene>
    <name evidence="9" type="ORF">SLEP1_g48783</name>
</gene>
<dbReference type="SUPFAM" id="SSF53098">
    <property type="entry name" value="Ribonuclease H-like"/>
    <property type="match status" value="2"/>
</dbReference>
<dbReference type="InterPro" id="IPR005162">
    <property type="entry name" value="Retrotrans_gag_dom"/>
</dbReference>
<keyword evidence="5" id="KW-0378">Hydrolase</keyword>
<comment type="caution">
    <text evidence="9">The sequence shown here is derived from an EMBL/GenBank/DDBJ whole genome shotgun (WGS) entry which is preliminary data.</text>
</comment>
<feature type="compositionally biased region" description="Pro residues" evidence="7">
    <location>
        <begin position="105"/>
        <end position="115"/>
    </location>
</feature>
<evidence type="ECO:0000313" key="9">
    <source>
        <dbReference type="EMBL" id="GKV41217.1"/>
    </source>
</evidence>
<evidence type="ECO:0000313" key="10">
    <source>
        <dbReference type="Proteomes" id="UP001054252"/>
    </source>
</evidence>
<reference evidence="9 10" key="1">
    <citation type="journal article" date="2021" name="Commun. Biol.">
        <title>The genome of Shorea leprosula (Dipterocarpaceae) highlights the ecological relevance of drought in aseasonal tropical rainforests.</title>
        <authorList>
            <person name="Ng K.K.S."/>
            <person name="Kobayashi M.J."/>
            <person name="Fawcett J.A."/>
            <person name="Hatakeyama M."/>
            <person name="Paape T."/>
            <person name="Ng C.H."/>
            <person name="Ang C.C."/>
            <person name="Tnah L.H."/>
            <person name="Lee C.T."/>
            <person name="Nishiyama T."/>
            <person name="Sese J."/>
            <person name="O'Brien M.J."/>
            <person name="Copetti D."/>
            <person name="Mohd Noor M.I."/>
            <person name="Ong R.C."/>
            <person name="Putra M."/>
            <person name="Sireger I.Z."/>
            <person name="Indrioko S."/>
            <person name="Kosugi Y."/>
            <person name="Izuno A."/>
            <person name="Isagi Y."/>
            <person name="Lee S.L."/>
            <person name="Shimizu K.K."/>
        </authorList>
    </citation>
    <scope>NUCLEOTIDE SEQUENCE [LARGE SCALE GENOMIC DNA]</scope>
    <source>
        <strain evidence="9">214</strain>
    </source>
</reference>